<keyword evidence="1" id="KW-0175">Coiled coil</keyword>
<accession>A0A3G9HK32</accession>
<evidence type="ECO:0000313" key="2">
    <source>
        <dbReference type="EMBL" id="BBG74266.1"/>
    </source>
</evidence>
<protein>
    <submittedName>
        <fullName evidence="2">Uncharacterized protein</fullName>
    </submittedName>
</protein>
<name>A0A3G9HK32_ALTAL</name>
<feature type="coiled-coil region" evidence="1">
    <location>
        <begin position="162"/>
        <end position="190"/>
    </location>
</feature>
<sequence>MRDATSKKFHATGVWLIDAQIVLKRFDNHTAEQAKAVKSGQQGDDDSWTQLRNSFGAAVAEKAKVEVKQLSQGIQWLQVNNALLHDRNQGLQQEINAKSKQKLAIKTLNLQQRKEYHGSAVFWSLRKIREARTREAVRQDNAEQQRLQMSRDRNFRTTATAYKKQQQEAAKVARQRAAEERRELKKARAAKLAAGRALKKPHAVVQKQSAKRRRVPSAAGKQLLVQWILSIDQQGFPPQVIDVR</sequence>
<dbReference type="AlphaFoldDB" id="A0A3G9HK32"/>
<organism evidence="2">
    <name type="scientific">Alternaria alternata</name>
    <name type="common">Alternaria rot fungus</name>
    <name type="synonym">Torula alternata</name>
    <dbReference type="NCBI Taxonomy" id="5599"/>
    <lineage>
        <taxon>Eukaryota</taxon>
        <taxon>Fungi</taxon>
        <taxon>Dikarya</taxon>
        <taxon>Ascomycota</taxon>
        <taxon>Pezizomycotina</taxon>
        <taxon>Dothideomycetes</taxon>
        <taxon>Pleosporomycetidae</taxon>
        <taxon>Pleosporales</taxon>
        <taxon>Pleosporineae</taxon>
        <taxon>Pleosporaceae</taxon>
        <taxon>Alternaria</taxon>
        <taxon>Alternaria sect. Alternaria</taxon>
        <taxon>Alternaria alternata complex</taxon>
    </lineage>
</organism>
<evidence type="ECO:0000256" key="1">
    <source>
        <dbReference type="SAM" id="Coils"/>
    </source>
</evidence>
<dbReference type="EMBL" id="AB969680">
    <property type="protein sequence ID" value="BBG74266.1"/>
    <property type="molecule type" value="Genomic_DNA"/>
</dbReference>
<reference evidence="2" key="1">
    <citation type="submission" date="2014-06" db="EMBL/GenBank/DDBJ databases">
        <title>AAL-toxin biosynthetic genes cluster in the tomato pathotype of Alternaria alternata.</title>
        <authorList>
            <person name="Akagi Y."/>
            <person name="Akamatsu H."/>
            <person name="Takao K."/>
            <person name="Tsuge T."/>
            <person name="Kodama M."/>
        </authorList>
    </citation>
    <scope>NUCLEOTIDE SEQUENCE</scope>
    <source>
        <strain evidence="2">As-27</strain>
    </source>
</reference>
<proteinExistence type="predicted"/>